<dbReference type="SUPFAM" id="SSF55729">
    <property type="entry name" value="Acyl-CoA N-acyltransferases (Nat)"/>
    <property type="match status" value="1"/>
</dbReference>
<keyword evidence="3" id="KW-1185">Reference proteome</keyword>
<comment type="caution">
    <text evidence="2">The sequence shown here is derived from an EMBL/GenBank/DDBJ whole genome shotgun (WGS) entry which is preliminary data.</text>
</comment>
<proteinExistence type="predicted"/>
<evidence type="ECO:0000313" key="3">
    <source>
        <dbReference type="Proteomes" id="UP000076154"/>
    </source>
</evidence>
<dbReference type="Gene3D" id="1.25.40.20">
    <property type="entry name" value="Ankyrin repeat-containing domain"/>
    <property type="match status" value="1"/>
</dbReference>
<accession>A0A369J586</accession>
<dbReference type="SUPFAM" id="SSF48403">
    <property type="entry name" value="Ankyrin repeat"/>
    <property type="match status" value="1"/>
</dbReference>
<gene>
    <name evidence="2" type="ORF">Hypma_002762</name>
</gene>
<dbReference type="Gene3D" id="3.40.630.30">
    <property type="match status" value="1"/>
</dbReference>
<dbReference type="InterPro" id="IPR016181">
    <property type="entry name" value="Acyl_CoA_acyltransferase"/>
</dbReference>
<dbReference type="AlphaFoldDB" id="A0A369J586"/>
<reference evidence="2" key="1">
    <citation type="submission" date="2018-04" db="EMBL/GenBank/DDBJ databases">
        <title>Whole genome sequencing of Hypsizygus marmoreus.</title>
        <authorList>
            <person name="Choi I.-G."/>
            <person name="Min B."/>
            <person name="Kim J.-G."/>
            <person name="Kim S."/>
            <person name="Oh Y.-L."/>
            <person name="Kong W.-S."/>
            <person name="Park H."/>
            <person name="Jeong J."/>
            <person name="Song E.-S."/>
        </authorList>
    </citation>
    <scope>NUCLEOTIDE SEQUENCE [LARGE SCALE GENOMIC DNA]</scope>
    <source>
        <strain evidence="2">51987-8</strain>
    </source>
</reference>
<organism evidence="2 3">
    <name type="scientific">Hypsizygus marmoreus</name>
    <name type="common">White beech mushroom</name>
    <name type="synonym">Agaricus marmoreus</name>
    <dbReference type="NCBI Taxonomy" id="39966"/>
    <lineage>
        <taxon>Eukaryota</taxon>
        <taxon>Fungi</taxon>
        <taxon>Dikarya</taxon>
        <taxon>Basidiomycota</taxon>
        <taxon>Agaricomycotina</taxon>
        <taxon>Agaricomycetes</taxon>
        <taxon>Agaricomycetidae</taxon>
        <taxon>Agaricales</taxon>
        <taxon>Tricholomatineae</taxon>
        <taxon>Lyophyllaceae</taxon>
        <taxon>Hypsizygus</taxon>
    </lineage>
</organism>
<dbReference type="OrthoDB" id="508139at2759"/>
<sequence length="604" mass="68123">MAFQLDACRTKITLERDYDNPKSLQNIYIKVIHPTLGDIGFLSAIRILRDFCVGRFHEVTDKNSQELQSFGWELFDRFGRVRSWLLEECNRRGTGCWGMELNSGALIHIMNISVEKQKYEHKGVGSWLIEKLLKSEHVKNIDNITCWPCPVGVRDKAEWTALQNKQISFFRKNGFRRIGRTYFFGYSLDPSHPCHALTATADANAKDHGFDTVETDTAETDTLVLRFPVQSDIIIVLSPDVSAILEAYHAKDPSSIHTPDSAGFTPIYVACARSNIFAVRTLLRLGVADDLLNANNKEGMTPLEKVETSSTAMRDFQQAMTGSWDGHSDGLLTCEFLLKRALGLPTVYDTEEKYVKMRKWGCTCGACAGGWLSPRMRFRLECKAASMKDTMPLMMYLNFLQGEPVDFSESVPDPACDFLPPRLHKAVLKTFYRGYLSIFEVIDEFLSHSPSDIPLTVAAIAQLASTREGVSFYLSKGGKYEYALDAVTFIIEEQSDLGDGTFEEEWAEDAEYNGLPLCVNDMDFAMVRRLVGLDPTMLWGPYIERGEVRLGGLSEEKDEDEYDSEDEGEDGSEGEDFNTIVQGELRKFMEQLRTEALFLSSLCP</sequence>
<dbReference type="Proteomes" id="UP000076154">
    <property type="component" value="Unassembled WGS sequence"/>
</dbReference>
<evidence type="ECO:0000313" key="2">
    <source>
        <dbReference type="EMBL" id="RDB16562.1"/>
    </source>
</evidence>
<protein>
    <submittedName>
        <fullName evidence="2">Uncharacterized protein</fullName>
    </submittedName>
</protein>
<feature type="region of interest" description="Disordered" evidence="1">
    <location>
        <begin position="553"/>
        <end position="577"/>
    </location>
</feature>
<dbReference type="InterPro" id="IPR036770">
    <property type="entry name" value="Ankyrin_rpt-contain_sf"/>
</dbReference>
<name>A0A369J586_HYPMA</name>
<dbReference type="InParanoid" id="A0A369J586"/>
<dbReference type="STRING" id="39966.A0A369J586"/>
<feature type="compositionally biased region" description="Acidic residues" evidence="1">
    <location>
        <begin position="556"/>
        <end position="576"/>
    </location>
</feature>
<dbReference type="EMBL" id="LUEZ02000124">
    <property type="protein sequence ID" value="RDB16562.1"/>
    <property type="molecule type" value="Genomic_DNA"/>
</dbReference>
<evidence type="ECO:0000256" key="1">
    <source>
        <dbReference type="SAM" id="MobiDB-lite"/>
    </source>
</evidence>